<dbReference type="CDD" id="cd00063">
    <property type="entry name" value="FN3"/>
    <property type="match status" value="3"/>
</dbReference>
<evidence type="ECO:0000256" key="11">
    <source>
        <dbReference type="ARBA" id="ARBA00023137"/>
    </source>
</evidence>
<comment type="catalytic activity">
    <reaction evidence="14">
        <text>L-tyrosyl-[protein] + ATP = O-phospho-L-tyrosyl-[protein] + ADP + H(+)</text>
        <dbReference type="Rhea" id="RHEA:10596"/>
        <dbReference type="Rhea" id="RHEA-COMP:10136"/>
        <dbReference type="Rhea" id="RHEA-COMP:20101"/>
        <dbReference type="ChEBI" id="CHEBI:15378"/>
        <dbReference type="ChEBI" id="CHEBI:30616"/>
        <dbReference type="ChEBI" id="CHEBI:46858"/>
        <dbReference type="ChEBI" id="CHEBI:61978"/>
        <dbReference type="ChEBI" id="CHEBI:456216"/>
        <dbReference type="EC" id="2.7.10.1"/>
    </reaction>
</comment>
<keyword evidence="3" id="KW-0597">Phosphoprotein</keyword>
<dbReference type="AlphaFoldDB" id="A0A0T6BFY0"/>
<dbReference type="InterPro" id="IPR000494">
    <property type="entry name" value="Rcpt_L-dom"/>
</dbReference>
<evidence type="ECO:0000256" key="13">
    <source>
        <dbReference type="ARBA" id="ARBA00023180"/>
    </source>
</evidence>
<evidence type="ECO:0000256" key="7">
    <source>
        <dbReference type="ARBA" id="ARBA00022777"/>
    </source>
</evidence>
<dbReference type="GO" id="GO:0005886">
    <property type="term" value="C:plasma membrane"/>
    <property type="evidence" value="ECO:0007669"/>
    <property type="project" value="TreeGrafter"/>
</dbReference>
<keyword evidence="12" id="KW-0675">Receptor</keyword>
<organism evidence="16 17">
    <name type="scientific">Oryctes borbonicus</name>
    <dbReference type="NCBI Taxonomy" id="1629725"/>
    <lineage>
        <taxon>Eukaryota</taxon>
        <taxon>Metazoa</taxon>
        <taxon>Ecdysozoa</taxon>
        <taxon>Arthropoda</taxon>
        <taxon>Hexapoda</taxon>
        <taxon>Insecta</taxon>
        <taxon>Pterygota</taxon>
        <taxon>Neoptera</taxon>
        <taxon>Endopterygota</taxon>
        <taxon>Coleoptera</taxon>
        <taxon>Polyphaga</taxon>
        <taxon>Scarabaeiformia</taxon>
        <taxon>Scarabaeidae</taxon>
        <taxon>Dynastinae</taxon>
        <taxon>Oryctes</taxon>
    </lineage>
</organism>
<evidence type="ECO:0000256" key="2">
    <source>
        <dbReference type="ARBA" id="ARBA00011902"/>
    </source>
</evidence>
<evidence type="ECO:0000313" key="17">
    <source>
        <dbReference type="Proteomes" id="UP000051574"/>
    </source>
</evidence>
<comment type="subcellular location">
    <subcellularLocation>
        <location evidence="1">Membrane</location>
        <topology evidence="1">Single-pass type I membrane protein</topology>
    </subcellularLocation>
</comment>
<keyword evidence="7" id="KW-0418">Kinase</keyword>
<dbReference type="OrthoDB" id="5809444at2759"/>
<proteinExistence type="predicted"/>
<keyword evidence="17" id="KW-1185">Reference proteome</keyword>
<keyword evidence="9" id="KW-1133">Transmembrane helix</keyword>
<keyword evidence="10" id="KW-0472">Membrane</keyword>
<keyword evidence="4" id="KW-0808">Transferase</keyword>
<evidence type="ECO:0000256" key="9">
    <source>
        <dbReference type="ARBA" id="ARBA00022989"/>
    </source>
</evidence>
<dbReference type="InterPro" id="IPR036941">
    <property type="entry name" value="Rcpt_L-dom_sf"/>
</dbReference>
<dbReference type="InterPro" id="IPR006211">
    <property type="entry name" value="Furin-like_Cys-rich_dom"/>
</dbReference>
<dbReference type="SMART" id="SM00060">
    <property type="entry name" value="FN3"/>
    <property type="match status" value="3"/>
</dbReference>
<accession>A0A0T6BFY0</accession>
<dbReference type="InterPro" id="IPR009030">
    <property type="entry name" value="Growth_fac_rcpt_cys_sf"/>
</dbReference>
<dbReference type="PROSITE" id="PS50853">
    <property type="entry name" value="FN3"/>
    <property type="match status" value="2"/>
</dbReference>
<dbReference type="InterPro" id="IPR036116">
    <property type="entry name" value="FN3_sf"/>
</dbReference>
<evidence type="ECO:0000256" key="4">
    <source>
        <dbReference type="ARBA" id="ARBA00022679"/>
    </source>
</evidence>
<dbReference type="Gene3D" id="2.60.40.10">
    <property type="entry name" value="Immunoglobulins"/>
    <property type="match status" value="3"/>
</dbReference>
<dbReference type="SUPFAM" id="SSF49265">
    <property type="entry name" value="Fibronectin type III"/>
    <property type="match status" value="3"/>
</dbReference>
<evidence type="ECO:0000256" key="8">
    <source>
        <dbReference type="ARBA" id="ARBA00022840"/>
    </source>
</evidence>
<evidence type="ECO:0000256" key="14">
    <source>
        <dbReference type="ARBA" id="ARBA00051243"/>
    </source>
</evidence>
<protein>
    <recommendedName>
        <fullName evidence="2">receptor protein-tyrosine kinase</fullName>
        <ecNumber evidence="2">2.7.10.1</ecNumber>
    </recommendedName>
</protein>
<keyword evidence="8" id="KW-0067">ATP-binding</keyword>
<evidence type="ECO:0000256" key="5">
    <source>
        <dbReference type="ARBA" id="ARBA00022692"/>
    </source>
</evidence>
<keyword evidence="11" id="KW-0829">Tyrosine-protein kinase</keyword>
<dbReference type="PANTHER" id="PTHR46877">
    <property type="entry name" value="EPH RECEPTOR A5"/>
    <property type="match status" value="1"/>
</dbReference>
<dbReference type="Proteomes" id="UP000051574">
    <property type="component" value="Unassembled WGS sequence"/>
</dbReference>
<keyword evidence="13" id="KW-0325">Glycoprotein</keyword>
<evidence type="ECO:0000256" key="3">
    <source>
        <dbReference type="ARBA" id="ARBA00022553"/>
    </source>
</evidence>
<dbReference type="EC" id="2.7.10.1" evidence="2"/>
<feature type="domain" description="Fibronectin type-III" evidence="15">
    <location>
        <begin position="847"/>
        <end position="944"/>
    </location>
</feature>
<dbReference type="InterPro" id="IPR050449">
    <property type="entry name" value="Ephrin_rcpt_TKs"/>
</dbReference>
<dbReference type="InterPro" id="IPR006212">
    <property type="entry name" value="Furin_repeat"/>
</dbReference>
<dbReference type="GO" id="GO:0004714">
    <property type="term" value="F:transmembrane receptor protein tyrosine kinase activity"/>
    <property type="evidence" value="ECO:0007669"/>
    <property type="project" value="UniProtKB-EC"/>
</dbReference>
<keyword evidence="6" id="KW-0547">Nucleotide-binding</keyword>
<name>A0A0T6BFY0_9SCAR</name>
<dbReference type="SUPFAM" id="SSF57184">
    <property type="entry name" value="Growth factor receptor domain"/>
    <property type="match status" value="1"/>
</dbReference>
<gene>
    <name evidence="16" type="ORF">AMK59_894</name>
</gene>
<dbReference type="Gene3D" id="2.10.220.10">
    <property type="entry name" value="Hormone Receptor, Insulin-like Growth Factor Receptor 1, Chain A, domain 2"/>
    <property type="match status" value="1"/>
</dbReference>
<keyword evidence="5" id="KW-0812">Transmembrane</keyword>
<dbReference type="PANTHER" id="PTHR46877:SF14">
    <property type="entry name" value="RECEPTOR PROTEIN-TYROSINE KINASE"/>
    <property type="match status" value="1"/>
</dbReference>
<dbReference type="SMART" id="SM00261">
    <property type="entry name" value="FU"/>
    <property type="match status" value="1"/>
</dbReference>
<dbReference type="EMBL" id="LJIG01000694">
    <property type="protein sequence ID" value="KRT86246.1"/>
    <property type="molecule type" value="Genomic_DNA"/>
</dbReference>
<dbReference type="FunFam" id="3.80.20.20:FF:000001">
    <property type="entry name" value="Tyrosine-protein kinase receptor"/>
    <property type="match status" value="1"/>
</dbReference>
<dbReference type="Pfam" id="PF01030">
    <property type="entry name" value="Recep_L_domain"/>
    <property type="match status" value="2"/>
</dbReference>
<dbReference type="Pfam" id="PF00757">
    <property type="entry name" value="Furin-like"/>
    <property type="match status" value="1"/>
</dbReference>
<dbReference type="Gene3D" id="3.80.20.20">
    <property type="entry name" value="Receptor L-domain"/>
    <property type="match status" value="2"/>
</dbReference>
<evidence type="ECO:0000256" key="10">
    <source>
        <dbReference type="ARBA" id="ARBA00023136"/>
    </source>
</evidence>
<dbReference type="InterPro" id="IPR013783">
    <property type="entry name" value="Ig-like_fold"/>
</dbReference>
<evidence type="ECO:0000259" key="15">
    <source>
        <dbReference type="PROSITE" id="PS50853"/>
    </source>
</evidence>
<dbReference type="InterPro" id="IPR003961">
    <property type="entry name" value="FN3_dom"/>
</dbReference>
<feature type="domain" description="Fibronectin type-III" evidence="15">
    <location>
        <begin position="511"/>
        <end position="629"/>
    </location>
</feature>
<reference evidence="16 17" key="1">
    <citation type="submission" date="2015-09" db="EMBL/GenBank/DDBJ databases">
        <title>Draft genome of the scarab beetle Oryctes borbonicus.</title>
        <authorList>
            <person name="Meyer J.M."/>
            <person name="Markov G.V."/>
            <person name="Baskaran P."/>
            <person name="Herrmann M."/>
            <person name="Sommer R.J."/>
            <person name="Roedelsperger C."/>
        </authorList>
    </citation>
    <scope>NUCLEOTIDE SEQUENCE [LARGE SCALE GENOMIC DNA]</scope>
    <source>
        <strain evidence="16">OB123</strain>
        <tissue evidence="16">Whole animal</tissue>
    </source>
</reference>
<dbReference type="Pfam" id="PF00041">
    <property type="entry name" value="fn3"/>
    <property type="match status" value="1"/>
</dbReference>
<sequence>MALLFCKSLAPRRLYYAWLLLVLAVVLIHSALPVGMAKELTPRTDLSDHTESGICKSIDIRNSIRMFDQLQGCRVVEGYVQILLFDTLDSSDFANLSFPELTEITDYLLLFRVSGLLSLGQLFPNLVVIRGYQLLFGYAFIVFEMPSLQQINLYSLTDIMRGSIRIDKNPSLCFVDTIDWTLIAHTKTGHFIKSIKPENECPVCPGEDGSESNEKRCQMAEYSNNEVTKNRYLCWNNERCQRVCKKKCGACDEKGICCDPKCLGGCSVYNRSKCTVCRNFAMGEKENRTCLTNCPSSLYEYLGRKCVTRDECINFKDNRVQEEYPYRIFNNTCVMECPKDYMDDIVNRTCVPCEGKCKKICAGRSIDNLASIQKFSGCTHINGSLEIQIRGGGQNIVHYLEENLKLISEIDGYLKIVRSFPLISLGFFKNLRVIHGNVLESGRYAISVLDNQNLQDIWDWQNRTLTVGNGTLFFHFNPKLCPEKIEMLRKKANLPEPEVSASSNGDKVACNVTNFTVSINSISSHEVELQWRKFEIIDSRKLLAFLIHYIEAPSQNISLYDNRDACGDDGWSIVDVPIPETYMNITHMTRTLAGLKPYTQYAFYIKTYTIATEKRGGESHIQYFRTDADQPAPITGCTVSSNTSDSLKIKWEPTKEPNGNTTYYKITLIRNEKPRPTNLHQDYCDRHPHPTIKPFFDQSIITPPKSNDTCECKGRPKPIVSVKQETERTSQISFEDELINKVYVKRPDEETRRKRETILEDGDIRKITSNNATSRNTSIFGKHSYNISIFIINSTLELFVNKLHHYTDYTVSIQACREKIPGNTRPECSEPFNKTGKTSKKDDADLITSGISIYHENQTAITLTWEPPAAPNGNILYYLIEYKRLGIENPYTQCITQIEFEENHHLYTLYGLNSGNYSVRVLPVSEAKIDRKFSNPVYFVIEEPTNNNIVIIVSAIFCVVSKKKTYSVNSVYISTENNLFICRL</sequence>
<dbReference type="GO" id="GO:0005524">
    <property type="term" value="F:ATP binding"/>
    <property type="evidence" value="ECO:0007669"/>
    <property type="project" value="UniProtKB-KW"/>
</dbReference>
<evidence type="ECO:0000256" key="1">
    <source>
        <dbReference type="ARBA" id="ARBA00004479"/>
    </source>
</evidence>
<dbReference type="CDD" id="cd00064">
    <property type="entry name" value="FU"/>
    <property type="match status" value="1"/>
</dbReference>
<evidence type="ECO:0000256" key="6">
    <source>
        <dbReference type="ARBA" id="ARBA00022741"/>
    </source>
</evidence>
<comment type="caution">
    <text evidence="16">The sequence shown here is derived from an EMBL/GenBank/DDBJ whole genome shotgun (WGS) entry which is preliminary data.</text>
</comment>
<evidence type="ECO:0000256" key="12">
    <source>
        <dbReference type="ARBA" id="ARBA00023170"/>
    </source>
</evidence>
<evidence type="ECO:0000313" key="16">
    <source>
        <dbReference type="EMBL" id="KRT86246.1"/>
    </source>
</evidence>
<dbReference type="SUPFAM" id="SSF52058">
    <property type="entry name" value="L domain-like"/>
    <property type="match status" value="2"/>
</dbReference>